<dbReference type="InterPro" id="IPR034706">
    <property type="entry name" value="CpoB"/>
</dbReference>
<sequence precursor="true">MSRLSSLLMVTVSMLAITANSWGQAVSVDAESLVQRLDAIEKRISAAESRRSSSSSTGQPNLGGLSSYTAADIEQRMSTLEDETSQLRGNTDRSLMAIERLAKRFDDYIKDLDMRLADIETRMETLSSQPQASAAAATPVAATTSTETDSGEVVAETKPAAKPAAKATIPADMSAADHYNKAYAYLTATDYKNAQVWFEEFLKRHPKDALADNAYYWLGEVYLVQNDPKTAATKFRDGLKAFPKGGKAPANLFKMGVALEQLKQPKLAKAAWEKLTKDYPQAPEASRAKDKLLTLKVE</sequence>
<feature type="signal peptide" evidence="1">
    <location>
        <begin position="1"/>
        <end position="25"/>
    </location>
</feature>
<reference evidence="4 5" key="1">
    <citation type="journal article" date="2017" name="Nat. Commun.">
        <title>In situ click chemistry generation of cyclooxygenase-2 inhibitors.</title>
        <authorList>
            <person name="Bhardwaj A."/>
            <person name="Kaur J."/>
            <person name="Wuest M."/>
            <person name="Wuest F."/>
        </authorList>
    </citation>
    <scope>NUCLEOTIDE SEQUENCE [LARGE SCALE GENOMIC DNA]</scope>
    <source>
        <strain evidence="4">S2_018_000_R2_106</strain>
    </source>
</reference>
<dbReference type="Proteomes" id="UP000320948">
    <property type="component" value="Unassembled WGS sequence"/>
</dbReference>
<evidence type="ECO:0000256" key="3">
    <source>
        <dbReference type="SAM" id="MobiDB-lite"/>
    </source>
</evidence>
<comment type="similarity">
    <text evidence="1">Belongs to the CpoB family.</text>
</comment>
<dbReference type="InterPro" id="IPR011990">
    <property type="entry name" value="TPR-like_helical_dom_sf"/>
</dbReference>
<dbReference type="InterPro" id="IPR019734">
    <property type="entry name" value="TPR_rpt"/>
</dbReference>
<feature type="region of interest" description="Disordered" evidence="3">
    <location>
        <begin position="45"/>
        <end position="66"/>
    </location>
</feature>
<protein>
    <recommendedName>
        <fullName evidence="1">Cell division coordinator CpoB</fullName>
    </recommendedName>
</protein>
<evidence type="ECO:0000256" key="2">
    <source>
        <dbReference type="PROSITE-ProRule" id="PRU00339"/>
    </source>
</evidence>
<name>A0A6N4RBM5_BLAVI</name>
<comment type="function">
    <text evidence="1">Mediates coordination of peptidoglycan synthesis and outer membrane constriction during cell division.</text>
</comment>
<dbReference type="HAMAP" id="MF_02066">
    <property type="entry name" value="CpoB"/>
    <property type="match status" value="1"/>
</dbReference>
<dbReference type="EMBL" id="VAFM01000001">
    <property type="protein sequence ID" value="TKW61432.1"/>
    <property type="molecule type" value="Genomic_DNA"/>
</dbReference>
<keyword evidence="1" id="KW-0574">Periplasm</keyword>
<dbReference type="Pfam" id="PF13432">
    <property type="entry name" value="TPR_16"/>
    <property type="match status" value="1"/>
</dbReference>
<keyword evidence="1" id="KW-0732">Signal</keyword>
<dbReference type="Pfam" id="PF13174">
    <property type="entry name" value="TPR_6"/>
    <property type="match status" value="1"/>
</dbReference>
<dbReference type="SUPFAM" id="SSF48452">
    <property type="entry name" value="TPR-like"/>
    <property type="match status" value="1"/>
</dbReference>
<evidence type="ECO:0000313" key="5">
    <source>
        <dbReference type="Proteomes" id="UP000320948"/>
    </source>
</evidence>
<feature type="compositionally biased region" description="Polar residues" evidence="3">
    <location>
        <begin position="57"/>
        <end position="66"/>
    </location>
</feature>
<keyword evidence="1" id="KW-0132">Cell division</keyword>
<keyword evidence="1" id="KW-0131">Cell cycle</keyword>
<feature type="compositionally biased region" description="Low complexity" evidence="3">
    <location>
        <begin position="127"/>
        <end position="146"/>
    </location>
</feature>
<dbReference type="PROSITE" id="PS50005">
    <property type="entry name" value="TPR"/>
    <property type="match status" value="1"/>
</dbReference>
<dbReference type="InterPro" id="IPR014162">
    <property type="entry name" value="CpoB_C"/>
</dbReference>
<keyword evidence="2" id="KW-0802">TPR repeat</keyword>
<feature type="repeat" description="TPR" evidence="2">
    <location>
        <begin position="212"/>
        <end position="245"/>
    </location>
</feature>
<proteinExistence type="inferred from homology"/>
<dbReference type="Gene3D" id="1.25.40.10">
    <property type="entry name" value="Tetratricopeptide repeat domain"/>
    <property type="match status" value="1"/>
</dbReference>
<evidence type="ECO:0000256" key="1">
    <source>
        <dbReference type="HAMAP-Rule" id="MF_02066"/>
    </source>
</evidence>
<dbReference type="GO" id="GO:0043093">
    <property type="term" value="P:FtsZ-dependent cytokinesis"/>
    <property type="evidence" value="ECO:0007669"/>
    <property type="project" value="UniProtKB-UniRule"/>
</dbReference>
<gene>
    <name evidence="4" type="primary">ybgF</name>
    <name evidence="1" type="synonym">cpoB</name>
    <name evidence="4" type="ORF">DI628_02080</name>
</gene>
<feature type="region of interest" description="Disordered" evidence="3">
    <location>
        <begin position="127"/>
        <end position="154"/>
    </location>
</feature>
<organism evidence="4 5">
    <name type="scientific">Blastochloris viridis</name>
    <name type="common">Rhodopseudomonas viridis</name>
    <dbReference type="NCBI Taxonomy" id="1079"/>
    <lineage>
        <taxon>Bacteria</taxon>
        <taxon>Pseudomonadati</taxon>
        <taxon>Pseudomonadota</taxon>
        <taxon>Alphaproteobacteria</taxon>
        <taxon>Hyphomicrobiales</taxon>
        <taxon>Blastochloridaceae</taxon>
        <taxon>Blastochloris</taxon>
    </lineage>
</organism>
<evidence type="ECO:0000313" key="4">
    <source>
        <dbReference type="EMBL" id="TKW61432.1"/>
    </source>
</evidence>
<comment type="subcellular location">
    <subcellularLocation>
        <location evidence="1">Periplasm</location>
    </subcellularLocation>
</comment>
<dbReference type="GO" id="GO:0030288">
    <property type="term" value="C:outer membrane-bounded periplasmic space"/>
    <property type="evidence" value="ECO:0007669"/>
    <property type="project" value="UniProtKB-UniRule"/>
</dbReference>
<comment type="caution">
    <text evidence="4">The sequence shown here is derived from an EMBL/GenBank/DDBJ whole genome shotgun (WGS) entry which is preliminary data.</text>
</comment>
<accession>A0A6N4RBM5</accession>
<dbReference type="AlphaFoldDB" id="A0A6N4RBM5"/>
<feature type="chain" id="PRO_5027192226" description="Cell division coordinator CpoB" evidence="1">
    <location>
        <begin position="26"/>
        <end position="298"/>
    </location>
</feature>
<dbReference type="NCBIfam" id="TIGR02795">
    <property type="entry name" value="tol_pal_ybgF"/>
    <property type="match status" value="1"/>
</dbReference>